<accession>A0A4Z0H515</accession>
<dbReference type="InterPro" id="IPR029002">
    <property type="entry name" value="PLPC/GPLD1"/>
</dbReference>
<evidence type="ECO:0000313" key="2">
    <source>
        <dbReference type="EMBL" id="TGB05513.1"/>
    </source>
</evidence>
<evidence type="ECO:0000259" key="1">
    <source>
        <dbReference type="Pfam" id="PF00882"/>
    </source>
</evidence>
<gene>
    <name evidence="2" type="ORF">E4663_10115</name>
</gene>
<sequence>MPNTWTHILFVDQLCERIERKDLLETSSLALHIGAQGPDPFFYHRFLPFLSAGDGEALGMQLHTQQCGPFLTDMIERGKEEKNTIQAYILGFVSHHYLDRVTHPYIHYHSGYEGNKHQELEVAIDTLMMQRVRNMKTWKIPVHKELKPDAIDSISHFLSDLIVEHYSDWSTDRAKKITKRSYKDMYLAQKLLFDPWYWKNKFLGAFVSSFSHQPLQDNRDYLNETKATWHHSATNDPSADSFLELYESAAKKGADLFTDILHYWSTPSQELLKAIEVKIGNISYDTGRPLEENQTNLYSSPIV</sequence>
<dbReference type="Proteomes" id="UP000297982">
    <property type="component" value="Unassembled WGS sequence"/>
</dbReference>
<dbReference type="AlphaFoldDB" id="A0A4Z0H515"/>
<dbReference type="STRING" id="192814.GCA_900166575_02410"/>
<feature type="domain" description="Phospholipase C/D" evidence="1">
    <location>
        <begin position="6"/>
        <end position="166"/>
    </location>
</feature>
<keyword evidence="3" id="KW-1185">Reference proteome</keyword>
<dbReference type="Pfam" id="PF00882">
    <property type="entry name" value="Zn_dep_PLPC"/>
    <property type="match status" value="1"/>
</dbReference>
<organism evidence="2 3">
    <name type="scientific">Halobacillus salinus</name>
    <dbReference type="NCBI Taxonomy" id="192814"/>
    <lineage>
        <taxon>Bacteria</taxon>
        <taxon>Bacillati</taxon>
        <taxon>Bacillota</taxon>
        <taxon>Bacilli</taxon>
        <taxon>Bacillales</taxon>
        <taxon>Bacillaceae</taxon>
        <taxon>Halobacillus</taxon>
    </lineage>
</organism>
<reference evidence="2 3" key="1">
    <citation type="journal article" date="2003" name="Int. J. Syst. Evol. Microbiol.">
        <title>Halobacillus salinus sp. nov., isolated from a salt lake on the coast of the East Sea in Korea.</title>
        <authorList>
            <person name="Yoon J.H."/>
            <person name="Kang K.H."/>
            <person name="Park Y.H."/>
        </authorList>
    </citation>
    <scope>NUCLEOTIDE SEQUENCE [LARGE SCALE GENOMIC DNA]</scope>
    <source>
        <strain evidence="2 3">HSL-3</strain>
    </source>
</reference>
<comment type="caution">
    <text evidence="2">The sequence shown here is derived from an EMBL/GenBank/DDBJ whole genome shotgun (WGS) entry which is preliminary data.</text>
</comment>
<name>A0A4Z0H515_9BACI</name>
<evidence type="ECO:0000313" key="3">
    <source>
        <dbReference type="Proteomes" id="UP000297982"/>
    </source>
</evidence>
<protein>
    <recommendedName>
        <fullName evidence="1">Phospholipase C/D domain-containing protein</fullName>
    </recommendedName>
</protein>
<proteinExistence type="predicted"/>
<dbReference type="EMBL" id="SRJC01000001">
    <property type="protein sequence ID" value="TGB05513.1"/>
    <property type="molecule type" value="Genomic_DNA"/>
</dbReference>